<evidence type="ECO:0000313" key="2">
    <source>
        <dbReference type="Proteomes" id="UP000199001"/>
    </source>
</evidence>
<keyword evidence="2" id="KW-1185">Reference proteome</keyword>
<dbReference type="STRING" id="47855.GA0070606_0017"/>
<dbReference type="EMBL" id="FMHZ01000001">
    <property type="protein sequence ID" value="SCL43827.1"/>
    <property type="molecule type" value="Genomic_DNA"/>
</dbReference>
<gene>
    <name evidence="1" type="ORF">GA0070606_0017</name>
</gene>
<protein>
    <submittedName>
        <fullName evidence="1">Uncharacterized protein</fullName>
    </submittedName>
</protein>
<dbReference type="AlphaFoldDB" id="A0A1C6TPX3"/>
<proteinExistence type="predicted"/>
<sequence>MTSTTHTRPAQLAPVRVGRGRAVHLGNLSSIKGPAGEPRYISSSCGAGTRGDTVAAGAAVTVPIDCRTCVKANPVRVAWINARVIAATSGPVTLPHTGLTVPHTQLRVDGLTQPGPDRAEQHGLYLGDRFLGWITTHPHRPHRTATYRPVNPHFGGRDLDEYAAGARLFTGEAATVADVLAELVREHVTAADIAERLAASRTPVRLMQHTLDGDSQPVGAPYPITYASATAPMTTDTAWHRAVARALHRDFPAGPGQHWQIWTPTGWTRLPDVVDVDQDHG</sequence>
<organism evidence="1 2">
    <name type="scientific">Micromonospora citrea</name>
    <dbReference type="NCBI Taxonomy" id="47855"/>
    <lineage>
        <taxon>Bacteria</taxon>
        <taxon>Bacillati</taxon>
        <taxon>Actinomycetota</taxon>
        <taxon>Actinomycetes</taxon>
        <taxon>Micromonosporales</taxon>
        <taxon>Micromonosporaceae</taxon>
        <taxon>Micromonospora</taxon>
    </lineage>
</organism>
<evidence type="ECO:0000313" key="1">
    <source>
        <dbReference type="EMBL" id="SCL43827.1"/>
    </source>
</evidence>
<name>A0A1C6TPX3_9ACTN</name>
<dbReference type="RefSeq" id="WP_245724495.1">
    <property type="nucleotide sequence ID" value="NZ_FMHZ01000001.1"/>
</dbReference>
<accession>A0A1C6TPX3</accession>
<reference evidence="2" key="1">
    <citation type="submission" date="2016-06" db="EMBL/GenBank/DDBJ databases">
        <authorList>
            <person name="Varghese N."/>
            <person name="Submissions Spin"/>
        </authorList>
    </citation>
    <scope>NUCLEOTIDE SEQUENCE [LARGE SCALE GENOMIC DNA]</scope>
    <source>
        <strain evidence="2">DSM 43903</strain>
    </source>
</reference>
<dbReference type="Proteomes" id="UP000199001">
    <property type="component" value="Unassembled WGS sequence"/>
</dbReference>